<dbReference type="Proteomes" id="UP000018817">
    <property type="component" value="Unassembled WGS sequence"/>
</dbReference>
<organism evidence="1 2">
    <name type="scientific">Phytophthora nicotianae (strain INRA-310)</name>
    <name type="common">Phytophthora parasitica</name>
    <dbReference type="NCBI Taxonomy" id="761204"/>
    <lineage>
        <taxon>Eukaryota</taxon>
        <taxon>Sar</taxon>
        <taxon>Stramenopiles</taxon>
        <taxon>Oomycota</taxon>
        <taxon>Peronosporomycetes</taxon>
        <taxon>Peronosporales</taxon>
        <taxon>Peronosporaceae</taxon>
        <taxon>Phytophthora</taxon>
    </lineage>
</organism>
<protein>
    <submittedName>
        <fullName evidence="1">Uncharacterized protein</fullName>
    </submittedName>
</protein>
<accession>W2PCV5</accession>
<sequence length="64" mass="6778">MSLLGSESPAPDSLATPCVVAQLPFAYVGREGQSVSKVLAGHKAPYLLYVTLSVTTLKEVLPEF</sequence>
<reference evidence="2" key="1">
    <citation type="submission" date="2011-12" db="EMBL/GenBank/DDBJ databases">
        <authorList>
            <consortium name="The Broad Institute Genome Sequencing Platform"/>
            <person name="Russ C."/>
            <person name="Tyler B."/>
            <person name="Panabieres F."/>
            <person name="Shan W."/>
            <person name="Tripathy S."/>
            <person name="Grunwald N."/>
            <person name="Machado M."/>
            <person name="Young S.K."/>
            <person name="Zeng Q."/>
            <person name="Gargeya S."/>
            <person name="Fitzgerald M."/>
            <person name="Haas B."/>
            <person name="Abouelleil A."/>
            <person name="Alvarado L."/>
            <person name="Arachchi H.M."/>
            <person name="Berlin A."/>
            <person name="Chapman S.B."/>
            <person name="Gearin G."/>
            <person name="Goldberg J."/>
            <person name="Griggs A."/>
            <person name="Gujja S."/>
            <person name="Hansen M."/>
            <person name="Heiman D."/>
            <person name="Howarth C."/>
            <person name="Larimer J."/>
            <person name="Lui A."/>
            <person name="MacDonald P.J.P."/>
            <person name="McCowen C."/>
            <person name="Montmayeur A."/>
            <person name="Murphy C."/>
            <person name="Neiman D."/>
            <person name="Pearson M."/>
            <person name="Priest M."/>
            <person name="Roberts A."/>
            <person name="Saif S."/>
            <person name="Shea T."/>
            <person name="Sisk P."/>
            <person name="Stolte C."/>
            <person name="Sykes S."/>
            <person name="Wortman J."/>
            <person name="Nusbaum C."/>
            <person name="Birren B."/>
        </authorList>
    </citation>
    <scope>NUCLEOTIDE SEQUENCE [LARGE SCALE GENOMIC DNA]</scope>
    <source>
        <strain evidence="2">INRA-310</strain>
    </source>
</reference>
<dbReference type="AlphaFoldDB" id="W2PCV5"/>
<name>W2PCV5_PHYN3</name>
<dbReference type="GeneID" id="20193207"/>
<proteinExistence type="predicted"/>
<dbReference type="EMBL" id="KI669687">
    <property type="protein sequence ID" value="ETM98490.1"/>
    <property type="molecule type" value="Genomic_DNA"/>
</dbReference>
<dbReference type="VEuPathDB" id="FungiDB:PPTG_24608"/>
<gene>
    <name evidence="1" type="ORF">PPTG_24608</name>
</gene>
<evidence type="ECO:0000313" key="2">
    <source>
        <dbReference type="Proteomes" id="UP000018817"/>
    </source>
</evidence>
<reference evidence="1 2" key="2">
    <citation type="submission" date="2013-11" db="EMBL/GenBank/DDBJ databases">
        <title>The Genome Sequence of Phytophthora parasitica INRA-310.</title>
        <authorList>
            <consortium name="The Broad Institute Genomics Platform"/>
            <person name="Russ C."/>
            <person name="Tyler B."/>
            <person name="Panabieres F."/>
            <person name="Shan W."/>
            <person name="Tripathy S."/>
            <person name="Grunwald N."/>
            <person name="Machado M."/>
            <person name="Johnson C.S."/>
            <person name="Arredondo F."/>
            <person name="Hong C."/>
            <person name="Coffey M."/>
            <person name="Young S.K."/>
            <person name="Zeng Q."/>
            <person name="Gargeya S."/>
            <person name="Fitzgerald M."/>
            <person name="Abouelleil A."/>
            <person name="Alvarado L."/>
            <person name="Chapman S.B."/>
            <person name="Gainer-Dewar J."/>
            <person name="Goldberg J."/>
            <person name="Griggs A."/>
            <person name="Gujja S."/>
            <person name="Hansen M."/>
            <person name="Howarth C."/>
            <person name="Imamovic A."/>
            <person name="Ireland A."/>
            <person name="Larimer J."/>
            <person name="McCowan C."/>
            <person name="Murphy C."/>
            <person name="Pearson M."/>
            <person name="Poon T.W."/>
            <person name="Priest M."/>
            <person name="Roberts A."/>
            <person name="Saif S."/>
            <person name="Shea T."/>
            <person name="Sykes S."/>
            <person name="Wortman J."/>
            <person name="Nusbaum C."/>
            <person name="Birren B."/>
        </authorList>
    </citation>
    <scope>NUCLEOTIDE SEQUENCE [LARGE SCALE GENOMIC DNA]</scope>
    <source>
        <strain evidence="1 2">INRA-310</strain>
    </source>
</reference>
<dbReference type="RefSeq" id="XP_008916214.1">
    <property type="nucleotide sequence ID" value="XM_008917966.1"/>
</dbReference>
<evidence type="ECO:0000313" key="1">
    <source>
        <dbReference type="EMBL" id="ETM98490.1"/>
    </source>
</evidence>